<keyword evidence="1" id="KW-0732">Signal</keyword>
<proteinExistence type="predicted"/>
<keyword evidence="3" id="KW-1185">Reference proteome</keyword>
<sequence>MKLKNKFLILSGLVSLSLQVNAAGTISSPGWYYPAYPVGSTPTYATIFLKGAFADEVACQQAKWLDYDPSNGTKPWDGGAGCHYIHESSIDAINDIYSLAFNPGTDPIIALDAEMLFEYIQQADDINQAHDIKNYKVKMNRLIDSYSQPRR</sequence>
<dbReference type="Proteomes" id="UP000295724">
    <property type="component" value="Unassembled WGS sequence"/>
</dbReference>
<accession>A0A4R6XDT7</accession>
<feature type="chain" id="PRO_5020414396" evidence="1">
    <location>
        <begin position="23"/>
        <end position="151"/>
    </location>
</feature>
<evidence type="ECO:0000256" key="1">
    <source>
        <dbReference type="SAM" id="SignalP"/>
    </source>
</evidence>
<name>A0A4R6XDT7_9GAMM</name>
<organism evidence="2 3">
    <name type="scientific">Marinicella litoralis</name>
    <dbReference type="NCBI Taxonomy" id="644220"/>
    <lineage>
        <taxon>Bacteria</taxon>
        <taxon>Pseudomonadati</taxon>
        <taxon>Pseudomonadota</taxon>
        <taxon>Gammaproteobacteria</taxon>
        <taxon>Lysobacterales</taxon>
        <taxon>Marinicellaceae</taxon>
        <taxon>Marinicella</taxon>
    </lineage>
</organism>
<dbReference type="EMBL" id="SNZB01000006">
    <property type="protein sequence ID" value="TDR17462.1"/>
    <property type="molecule type" value="Genomic_DNA"/>
</dbReference>
<protein>
    <submittedName>
        <fullName evidence="2">Uncharacterized protein</fullName>
    </submittedName>
</protein>
<gene>
    <name evidence="2" type="ORF">C8D91_2520</name>
</gene>
<dbReference type="AlphaFoldDB" id="A0A4R6XDT7"/>
<feature type="signal peptide" evidence="1">
    <location>
        <begin position="1"/>
        <end position="22"/>
    </location>
</feature>
<reference evidence="2 3" key="1">
    <citation type="submission" date="2019-03" db="EMBL/GenBank/DDBJ databases">
        <title>Genomic Encyclopedia of Type Strains, Phase IV (KMG-IV): sequencing the most valuable type-strain genomes for metagenomic binning, comparative biology and taxonomic classification.</title>
        <authorList>
            <person name="Goeker M."/>
        </authorList>
    </citation>
    <scope>NUCLEOTIDE SEQUENCE [LARGE SCALE GENOMIC DNA]</scope>
    <source>
        <strain evidence="2 3">DSM 25488</strain>
    </source>
</reference>
<evidence type="ECO:0000313" key="3">
    <source>
        <dbReference type="Proteomes" id="UP000295724"/>
    </source>
</evidence>
<evidence type="ECO:0000313" key="2">
    <source>
        <dbReference type="EMBL" id="TDR17462.1"/>
    </source>
</evidence>
<comment type="caution">
    <text evidence="2">The sequence shown here is derived from an EMBL/GenBank/DDBJ whole genome shotgun (WGS) entry which is preliminary data.</text>
</comment>
<dbReference type="RefSeq" id="WP_099018831.1">
    <property type="nucleotide sequence ID" value="NZ_NIHB01000002.1"/>
</dbReference>